<keyword evidence="2" id="KW-0539">Nucleus</keyword>
<organism evidence="5 6">
    <name type="scientific">Discostella pseudostelligera</name>
    <dbReference type="NCBI Taxonomy" id="259834"/>
    <lineage>
        <taxon>Eukaryota</taxon>
        <taxon>Sar</taxon>
        <taxon>Stramenopiles</taxon>
        <taxon>Ochrophyta</taxon>
        <taxon>Bacillariophyta</taxon>
        <taxon>Coscinodiscophyceae</taxon>
        <taxon>Thalassiosirophycidae</taxon>
        <taxon>Stephanodiscales</taxon>
        <taxon>Stephanodiscaceae</taxon>
        <taxon>Discostella</taxon>
    </lineage>
</organism>
<evidence type="ECO:0000256" key="2">
    <source>
        <dbReference type="ARBA" id="ARBA00023242"/>
    </source>
</evidence>
<dbReference type="InterPro" id="IPR044666">
    <property type="entry name" value="Cyclophilin_A-like"/>
</dbReference>
<evidence type="ECO:0000259" key="4">
    <source>
        <dbReference type="PROSITE" id="PS50072"/>
    </source>
</evidence>
<evidence type="ECO:0000256" key="1">
    <source>
        <dbReference type="ARBA" id="ARBA00004123"/>
    </source>
</evidence>
<comment type="subcellular location">
    <subcellularLocation>
        <location evidence="1">Nucleus</location>
    </subcellularLocation>
</comment>
<reference evidence="5 6" key="1">
    <citation type="submission" date="2024-10" db="EMBL/GenBank/DDBJ databases">
        <title>Updated reference genomes for cyclostephanoid diatoms.</title>
        <authorList>
            <person name="Roberts W.R."/>
            <person name="Alverson A.J."/>
        </authorList>
    </citation>
    <scope>NUCLEOTIDE SEQUENCE [LARGE SCALE GENOMIC DNA]</scope>
    <source>
        <strain evidence="5 6">AJA232-27</strain>
    </source>
</reference>
<feature type="compositionally biased region" description="Basic and acidic residues" evidence="3">
    <location>
        <begin position="337"/>
        <end position="361"/>
    </location>
</feature>
<feature type="compositionally biased region" description="Low complexity" evidence="3">
    <location>
        <begin position="308"/>
        <end position="317"/>
    </location>
</feature>
<feature type="compositionally biased region" description="Polar residues" evidence="3">
    <location>
        <begin position="363"/>
        <end position="374"/>
    </location>
</feature>
<dbReference type="EMBL" id="JALLBG020000132">
    <property type="protein sequence ID" value="KAL3762594.1"/>
    <property type="molecule type" value="Genomic_DNA"/>
</dbReference>
<keyword evidence="6" id="KW-1185">Reference proteome</keyword>
<dbReference type="AlphaFoldDB" id="A0ABD3MF93"/>
<accession>A0ABD3MF93</accession>
<evidence type="ECO:0000313" key="5">
    <source>
        <dbReference type="EMBL" id="KAL3762594.1"/>
    </source>
</evidence>
<dbReference type="GO" id="GO:0005634">
    <property type="term" value="C:nucleus"/>
    <property type="evidence" value="ECO:0007669"/>
    <property type="project" value="UniProtKB-SubCell"/>
</dbReference>
<gene>
    <name evidence="5" type="ORF">ACHAWU_005797</name>
</gene>
<dbReference type="PANTHER" id="PTHR45625:SF6">
    <property type="entry name" value="SPLICEOSOME-ASSOCIATED PROTEIN CWC27 HOMOLOG"/>
    <property type="match status" value="1"/>
</dbReference>
<name>A0ABD3MF93_9STRA</name>
<evidence type="ECO:0000256" key="3">
    <source>
        <dbReference type="SAM" id="MobiDB-lite"/>
    </source>
</evidence>
<dbReference type="SUPFAM" id="SSF50891">
    <property type="entry name" value="Cyclophilin-like"/>
    <property type="match status" value="1"/>
</dbReference>
<sequence length="568" mass="62813">MSQVYSTEPATTGHVLLDTTHGPVDIHLWCKECPTTTRTFVQLCLDGYYDGMIFHRVLSDFLVQTGLTTDGKILSGSSGGGGGSNSNNSILMDRYLRSSSAALSGGSNLGGGGGDALGLDRKKLEVNPRIRFNHRGQVAMAFPLDENSNDKDGNVNNDDEESAMLRYQFFITLDEAPFLDAKHVLFGTVAGPTMFNALRIGRTDADEKSGIPVDIMEDPPRIKSVKVNYHPFDDLVVTSDDKIPWKKKASGESGAGKQQSAMEIRKKKRKGKRDYNVLSFGDEEREYEEEITAANEGNKKKKSGAILSSHDVLSSSSRNANHQDSIVDDEVPTSTERNMKSEHSTAEKHGIDSKVYEELRSKMNGSESKYSSNGAPPRRENNAALDNSASDDGEQKKNEATKSGGLSAVEARRAKYLKSGNGSSANKKERLKREGDTMAKLLAFKSKVIETTKGRDTDNNQATKHLMDNSLASRMAERAKKTKEEEDIRKEEEDAFKALPGYNGQVMQANDDNNWMGTKFKCKRHMDNDSRMTAMDKIDEDRIGGDGRRMDDYVVLDDKTRRQGNRAK</sequence>
<dbReference type="PROSITE" id="PS50072">
    <property type="entry name" value="CSA_PPIASE_2"/>
    <property type="match status" value="1"/>
</dbReference>
<dbReference type="Proteomes" id="UP001530293">
    <property type="component" value="Unassembled WGS sequence"/>
</dbReference>
<evidence type="ECO:0000313" key="6">
    <source>
        <dbReference type="Proteomes" id="UP001530293"/>
    </source>
</evidence>
<dbReference type="PANTHER" id="PTHR45625">
    <property type="entry name" value="PEPTIDYL-PROLYL CIS-TRANS ISOMERASE-RELATED"/>
    <property type="match status" value="1"/>
</dbReference>
<proteinExistence type="predicted"/>
<comment type="caution">
    <text evidence="5">The sequence shown here is derived from an EMBL/GenBank/DDBJ whole genome shotgun (WGS) entry which is preliminary data.</text>
</comment>
<feature type="compositionally biased region" description="Basic and acidic residues" evidence="3">
    <location>
        <begin position="475"/>
        <end position="490"/>
    </location>
</feature>
<dbReference type="Gene3D" id="2.40.100.10">
    <property type="entry name" value="Cyclophilin-like"/>
    <property type="match status" value="1"/>
</dbReference>
<feature type="region of interest" description="Disordered" evidence="3">
    <location>
        <begin position="295"/>
        <end position="434"/>
    </location>
</feature>
<feature type="region of interest" description="Disordered" evidence="3">
    <location>
        <begin position="467"/>
        <end position="490"/>
    </location>
</feature>
<feature type="domain" description="PPIase cyclophilin-type" evidence="4">
    <location>
        <begin position="18"/>
        <end position="212"/>
    </location>
</feature>
<dbReference type="Pfam" id="PF00160">
    <property type="entry name" value="Pro_isomerase"/>
    <property type="match status" value="1"/>
</dbReference>
<protein>
    <recommendedName>
        <fullName evidence="4">PPIase cyclophilin-type domain-containing protein</fullName>
    </recommendedName>
</protein>
<dbReference type="InterPro" id="IPR002130">
    <property type="entry name" value="Cyclophilin-type_PPIase_dom"/>
</dbReference>
<feature type="region of interest" description="Disordered" evidence="3">
    <location>
        <begin position="245"/>
        <end position="268"/>
    </location>
</feature>
<dbReference type="InterPro" id="IPR029000">
    <property type="entry name" value="Cyclophilin-like_dom_sf"/>
</dbReference>